<organism evidence="1 2">
    <name type="scientific">Streptomyces citrinus</name>
    <dbReference type="NCBI Taxonomy" id="3118173"/>
    <lineage>
        <taxon>Bacteria</taxon>
        <taxon>Bacillati</taxon>
        <taxon>Actinomycetota</taxon>
        <taxon>Actinomycetes</taxon>
        <taxon>Kitasatosporales</taxon>
        <taxon>Streptomycetaceae</taxon>
        <taxon>Streptomyces</taxon>
    </lineage>
</organism>
<keyword evidence="2" id="KW-1185">Reference proteome</keyword>
<reference evidence="1" key="1">
    <citation type="journal article" date="2025" name="Int. J. Syst. Evol. Microbiol.">
        <title>Streptomyces citrinus sp. nov., with yellow diffusible pigment.</title>
        <authorList>
            <person name="He Y."/>
            <person name="Yang E."/>
            <person name="Xu J."/>
            <person name="Sun Y."/>
            <person name="Sun L."/>
        </authorList>
    </citation>
    <scope>NUCLEOTIDE SEQUENCE</scope>
    <source>
        <strain evidence="1">Q6</strain>
    </source>
</reference>
<protein>
    <submittedName>
        <fullName evidence="1">Uncharacterized protein</fullName>
    </submittedName>
</protein>
<dbReference type="EMBL" id="CP146022">
    <property type="protein sequence ID" value="WWQ64518.1"/>
    <property type="molecule type" value="Genomic_DNA"/>
</dbReference>
<dbReference type="Proteomes" id="UP001432251">
    <property type="component" value="Chromosome"/>
</dbReference>
<gene>
    <name evidence="1" type="ORF">V2W30_14980</name>
</gene>
<proteinExistence type="predicted"/>
<accession>A0ACD5ABS3</accession>
<evidence type="ECO:0000313" key="2">
    <source>
        <dbReference type="Proteomes" id="UP001432251"/>
    </source>
</evidence>
<evidence type="ECO:0000313" key="1">
    <source>
        <dbReference type="EMBL" id="WWQ64518.1"/>
    </source>
</evidence>
<sequence length="57" mass="5946">MAVVMQHRFEPVENTSGTRSRMVIENLDGGEQGVALITICIVAEADGRTASAGALTA</sequence>
<name>A0ACD5ABS3_9ACTN</name>